<dbReference type="Gene3D" id="3.30.70.330">
    <property type="match status" value="1"/>
</dbReference>
<accession>A0A239XD61</accession>
<dbReference type="Pfam" id="PF01479">
    <property type="entry name" value="S4"/>
    <property type="match status" value="1"/>
</dbReference>
<dbReference type="PROSITE" id="PS50889">
    <property type="entry name" value="S4"/>
    <property type="match status" value="1"/>
</dbReference>
<reference evidence="5 6" key="1">
    <citation type="submission" date="2017-06" db="EMBL/GenBank/DDBJ databases">
        <authorList>
            <consortium name="Pathogen Informatics"/>
        </authorList>
    </citation>
    <scope>NUCLEOTIDE SEQUENCE [LARGE SCALE GENOMIC DNA]</scope>
    <source>
        <strain evidence="5 6">NCTC11291</strain>
    </source>
</reference>
<dbReference type="CDD" id="cd00165">
    <property type="entry name" value="S4"/>
    <property type="match status" value="1"/>
</dbReference>
<dbReference type="InterPro" id="IPR036986">
    <property type="entry name" value="S4_RNA-bd_sf"/>
</dbReference>
<feature type="domain" description="Ribosome-associated protein quality control protein P2 N-terminal" evidence="4">
    <location>
        <begin position="16"/>
        <end position="79"/>
    </location>
</feature>
<dbReference type="InterPro" id="IPR040591">
    <property type="entry name" value="RqcP2_RBD"/>
</dbReference>
<dbReference type="InterPro" id="IPR012677">
    <property type="entry name" value="Nucleotide-bd_a/b_plait_sf"/>
</dbReference>
<feature type="domain" description="RNA-binding S4" evidence="2">
    <location>
        <begin position="187"/>
        <end position="220"/>
    </location>
</feature>
<dbReference type="Pfam" id="PF21278">
    <property type="entry name" value="YlmH_1st"/>
    <property type="match status" value="1"/>
</dbReference>
<dbReference type="Gene3D" id="3.30.1370.160">
    <property type="match status" value="1"/>
</dbReference>
<gene>
    <name evidence="5" type="ORF">SAMEA4504048_01829</name>
</gene>
<dbReference type="SUPFAM" id="SSF55174">
    <property type="entry name" value="Alpha-L RNA-binding motif"/>
    <property type="match status" value="1"/>
</dbReference>
<evidence type="ECO:0000259" key="4">
    <source>
        <dbReference type="Pfam" id="PF21278"/>
    </source>
</evidence>
<protein>
    <submittedName>
        <fullName evidence="5">YlmH protein</fullName>
    </submittedName>
</protein>
<evidence type="ECO:0000313" key="5">
    <source>
        <dbReference type="EMBL" id="SNV44270.1"/>
    </source>
</evidence>
<evidence type="ECO:0000313" key="6">
    <source>
        <dbReference type="Proteomes" id="UP000215144"/>
    </source>
</evidence>
<name>A0A239XD61_STRAI</name>
<evidence type="ECO:0000256" key="1">
    <source>
        <dbReference type="PROSITE-ProRule" id="PRU00182"/>
    </source>
</evidence>
<feature type="domain" description="Ribosome-associated protein quality control protein P2 RNA-binding" evidence="3">
    <location>
        <begin position="87"/>
        <end position="167"/>
    </location>
</feature>
<dbReference type="Gene3D" id="3.10.290.10">
    <property type="entry name" value="RNA-binding S4 domain"/>
    <property type="match status" value="1"/>
</dbReference>
<dbReference type="Pfam" id="PF17774">
    <property type="entry name" value="YlmH_RBD"/>
    <property type="match status" value="1"/>
</dbReference>
<evidence type="ECO:0000259" key="2">
    <source>
        <dbReference type="Pfam" id="PF01479"/>
    </source>
</evidence>
<dbReference type="InterPro" id="IPR048443">
    <property type="entry name" value="RqcP2_N"/>
</dbReference>
<dbReference type="RefSeq" id="WP_095123326.1">
    <property type="nucleotide sequence ID" value="NZ_LT906454.1"/>
</dbReference>
<sequence>MKTTAKHLYQHYDSSEHDFLDKVQDMLQYVERSYSIYVTDFIDPRQEAMIKELVAQTALQCYSSQGIITDEYHRVIIAPDYYQLDVNDFEIVLLTIDYAKKFNKLTHSQIMGTLINQLGIRRTVFGDILVNGDEAQLFLEKSMVTYFETNVAKIAKVPVKLRQIPFERKIRHSEEGEDKVYLVSSLRLDKVIAAVHKLPRQTSQKLIEAQKVKVNYRLMTKTTEEISQADLISVRGHGRMKIMSHEGMTAKGKHRLVVKKIRQK</sequence>
<proteinExistence type="predicted"/>
<dbReference type="Proteomes" id="UP000215144">
    <property type="component" value="Chromosome 1"/>
</dbReference>
<dbReference type="OrthoDB" id="9812787at2"/>
<dbReference type="GO" id="GO:0003723">
    <property type="term" value="F:RNA binding"/>
    <property type="evidence" value="ECO:0007669"/>
    <property type="project" value="UniProtKB-KW"/>
</dbReference>
<dbReference type="KEGG" id="saco:SAME_01829"/>
<dbReference type="EMBL" id="LT906454">
    <property type="protein sequence ID" value="SNV44270.1"/>
    <property type="molecule type" value="Genomic_DNA"/>
</dbReference>
<evidence type="ECO:0000259" key="3">
    <source>
        <dbReference type="Pfam" id="PF17774"/>
    </source>
</evidence>
<dbReference type="InterPro" id="IPR002942">
    <property type="entry name" value="S4_RNA-bd"/>
</dbReference>
<organism evidence="5 6">
    <name type="scientific">Streptococcus acidominimus</name>
    <dbReference type="NCBI Taxonomy" id="1326"/>
    <lineage>
        <taxon>Bacteria</taxon>
        <taxon>Bacillati</taxon>
        <taxon>Bacillota</taxon>
        <taxon>Bacilli</taxon>
        <taxon>Lactobacillales</taxon>
        <taxon>Streptococcaceae</taxon>
        <taxon>Streptococcus</taxon>
    </lineage>
</organism>
<keyword evidence="1" id="KW-0694">RNA-binding</keyword>
<dbReference type="AlphaFoldDB" id="A0A239XD61"/>